<dbReference type="EMBL" id="BAAATE010000046">
    <property type="protein sequence ID" value="GAA2697003.1"/>
    <property type="molecule type" value="Genomic_DNA"/>
</dbReference>
<sequence length="425" mass="44207">MGEPKAVRVGDLPAGAAETYGGREEIRALLMATMPEEFSTVAHAYQSTAALLGDTVKRLKDYATRLVSDGDWGGESARAMLGRMALLQEYLHSLQAGLTHIPDALEMAGGELSVAKEKFDKATEQQYVTVDAGATVSAEFVNDPNADAREFMRQLNGRLAEAHRKFPERLPWDAELASAAPAPDMLTLREGEPTMPSHLSMHATHHPLLDDTIAGGSVAHAAPSSAATSLAGTLPVLLPEDAPGGAPSVGSSGGSHGAPTGIHSARPPGGLVNGPPGGLPSVAMDAPHTTPSPAPHEAAFHAPPPRTGTQRADRSWWATDDGGPSVIADAAAPSQGRRPPGMSEPETSPSFRPNIVPVVDGTSPALNSSPGGSARPVTMMSGAPFMPPITQFGKDDVVEQRLFSLRGDDARFFQSDDDTGTPVVA</sequence>
<evidence type="ECO:0000313" key="2">
    <source>
        <dbReference type="EMBL" id="GAA2697003.1"/>
    </source>
</evidence>
<name>A0ABN3TAJ6_9ACTN</name>
<feature type="region of interest" description="Disordered" evidence="1">
    <location>
        <begin position="238"/>
        <end position="353"/>
    </location>
</feature>
<reference evidence="2 3" key="1">
    <citation type="journal article" date="2019" name="Int. J. Syst. Evol. Microbiol.">
        <title>The Global Catalogue of Microorganisms (GCM) 10K type strain sequencing project: providing services to taxonomists for standard genome sequencing and annotation.</title>
        <authorList>
            <consortium name="The Broad Institute Genomics Platform"/>
            <consortium name="The Broad Institute Genome Sequencing Center for Infectious Disease"/>
            <person name="Wu L."/>
            <person name="Ma J."/>
        </authorList>
    </citation>
    <scope>NUCLEOTIDE SEQUENCE [LARGE SCALE GENOMIC DNA]</scope>
    <source>
        <strain evidence="2 3">JCM 6835</strain>
    </source>
</reference>
<dbReference type="Proteomes" id="UP001501666">
    <property type="component" value="Unassembled WGS sequence"/>
</dbReference>
<gene>
    <name evidence="2" type="ORF">GCM10010412_091560</name>
</gene>
<evidence type="ECO:0000313" key="3">
    <source>
        <dbReference type="Proteomes" id="UP001501666"/>
    </source>
</evidence>
<dbReference type="RefSeq" id="WP_346156242.1">
    <property type="nucleotide sequence ID" value="NZ_BAAATE010000046.1"/>
</dbReference>
<organism evidence="2 3">
    <name type="scientific">Nonomuraea recticatena</name>
    <dbReference type="NCBI Taxonomy" id="46178"/>
    <lineage>
        <taxon>Bacteria</taxon>
        <taxon>Bacillati</taxon>
        <taxon>Actinomycetota</taxon>
        <taxon>Actinomycetes</taxon>
        <taxon>Streptosporangiales</taxon>
        <taxon>Streptosporangiaceae</taxon>
        <taxon>Nonomuraea</taxon>
    </lineage>
</organism>
<accession>A0ABN3TAJ6</accession>
<evidence type="ECO:0008006" key="4">
    <source>
        <dbReference type="Google" id="ProtNLM"/>
    </source>
</evidence>
<keyword evidence="3" id="KW-1185">Reference proteome</keyword>
<proteinExistence type="predicted"/>
<evidence type="ECO:0000256" key="1">
    <source>
        <dbReference type="SAM" id="MobiDB-lite"/>
    </source>
</evidence>
<protein>
    <recommendedName>
        <fullName evidence="4">WXG100 family type VII secretion target</fullName>
    </recommendedName>
</protein>
<comment type="caution">
    <text evidence="2">The sequence shown here is derived from an EMBL/GenBank/DDBJ whole genome shotgun (WGS) entry which is preliminary data.</text>
</comment>